<dbReference type="Proteomes" id="UP001145114">
    <property type="component" value="Unassembled WGS sequence"/>
</dbReference>
<protein>
    <submittedName>
        <fullName evidence="1">DNA topoisomerase 2</fullName>
        <ecNumber evidence="1">5.6.2.2</ecNumber>
    </submittedName>
</protein>
<proteinExistence type="predicted"/>
<dbReference type="EC" id="5.6.2.2" evidence="1"/>
<accession>A0ACC1HSH0</accession>
<evidence type="ECO:0000313" key="1">
    <source>
        <dbReference type="EMBL" id="KAJ1678281.1"/>
    </source>
</evidence>
<sequence length="490" mass="54482">MSYSTQDESDYSVPSESEEEFAPQQPKARGKKAASNKLTINDLSDTDVEPVKQKTTASNGRSVVPKKNANKKQATLAESLDSGAGSAAATPISAATAASSNSDRPVEEIYQKKSQLEHILLRPDTYIGSVEPITETMWVYNDAEERMVQEAITYSPGLYKIVDEILVNAADNKIRDSSMDTIKVTANKDTGVISVYNNGKGIPVQIHSKEGVYVPELIFGHLLTSSNYNDNQKKVTGGRNGYGAKLCNIFSVEFIVETADASTGKKYRQVFKNNMSVIGKPSITAHKNKSEWTKITFKPDFGKFHMQGLEDGIYELIRRRVYDLAGCVKRVKVYFNEKRISINSFKKYAELYLKSPAKVVKDEASGNASDSDVSVVPSKPKPIANYVHEVFNDRWEVIIAVSEGQFHQVSFVNSINTVKGGTHVNHVVDQVTTKVIESISKKNKKQILRPYQVKNYLWVFVNSLIENAAFDSQTKETLTLRQNAFGSRCE</sequence>
<dbReference type="EMBL" id="JAMZIH010001335">
    <property type="protein sequence ID" value="KAJ1678281.1"/>
    <property type="molecule type" value="Genomic_DNA"/>
</dbReference>
<evidence type="ECO:0000313" key="2">
    <source>
        <dbReference type="Proteomes" id="UP001145114"/>
    </source>
</evidence>
<gene>
    <name evidence="1" type="primary">TOP2_2</name>
    <name evidence="1" type="ORF">EV182_004386</name>
</gene>
<keyword evidence="2" id="KW-1185">Reference proteome</keyword>
<keyword evidence="1" id="KW-0413">Isomerase</keyword>
<name>A0ACC1HSH0_9FUNG</name>
<reference evidence="1" key="1">
    <citation type="submission" date="2022-06" db="EMBL/GenBank/DDBJ databases">
        <title>Phylogenomic reconstructions and comparative analyses of Kickxellomycotina fungi.</title>
        <authorList>
            <person name="Reynolds N.K."/>
            <person name="Stajich J.E."/>
            <person name="Barry K."/>
            <person name="Grigoriev I.V."/>
            <person name="Crous P."/>
            <person name="Smith M.E."/>
        </authorList>
    </citation>
    <scope>NUCLEOTIDE SEQUENCE</scope>
    <source>
        <strain evidence="1">RSA 2271</strain>
    </source>
</reference>
<feature type="non-terminal residue" evidence="1">
    <location>
        <position position="490"/>
    </location>
</feature>
<organism evidence="1 2">
    <name type="scientific">Spiromyces aspiralis</name>
    <dbReference type="NCBI Taxonomy" id="68401"/>
    <lineage>
        <taxon>Eukaryota</taxon>
        <taxon>Fungi</taxon>
        <taxon>Fungi incertae sedis</taxon>
        <taxon>Zoopagomycota</taxon>
        <taxon>Kickxellomycotina</taxon>
        <taxon>Kickxellomycetes</taxon>
        <taxon>Kickxellales</taxon>
        <taxon>Kickxellaceae</taxon>
        <taxon>Spiromyces</taxon>
    </lineage>
</organism>
<comment type="caution">
    <text evidence="1">The sequence shown here is derived from an EMBL/GenBank/DDBJ whole genome shotgun (WGS) entry which is preliminary data.</text>
</comment>